<reference evidence="2 3" key="1">
    <citation type="submission" date="2020-05" db="EMBL/GenBank/DDBJ databases">
        <authorList>
            <person name="Mo P."/>
        </authorList>
    </citation>
    <scope>NUCLEOTIDE SEQUENCE [LARGE SCALE GENOMIC DNA]</scope>
    <source>
        <strain evidence="2 3">Gen01</strain>
        <plasmid evidence="2 3">unnamed1</plasmid>
    </source>
</reference>
<protein>
    <submittedName>
        <fullName evidence="2">DUF1905 domain-containing protein</fullName>
    </submittedName>
</protein>
<feature type="region of interest" description="Disordered" evidence="1">
    <location>
        <begin position="88"/>
        <end position="116"/>
    </location>
</feature>
<keyword evidence="2" id="KW-0614">Plasmid</keyword>
<dbReference type="InterPro" id="IPR015018">
    <property type="entry name" value="DUF1905"/>
</dbReference>
<sequence>MSVRFRTVVQRHHDPTTVLPVPRAVMLRLSPRRRVRVQVTLPGYRYRTTIAAVGDWFFIPFGQTRQRHTGIIVGDEVEVVVDLDSPPLGSDHSMVNPMASGAPRMSIARNRTPLQR</sequence>
<evidence type="ECO:0000313" key="2">
    <source>
        <dbReference type="EMBL" id="QJY51155.1"/>
    </source>
</evidence>
<organism evidence="2 3">
    <name type="scientific">Pseudonocardia broussonetiae</name>
    <dbReference type="NCBI Taxonomy" id="2736640"/>
    <lineage>
        <taxon>Bacteria</taxon>
        <taxon>Bacillati</taxon>
        <taxon>Actinomycetota</taxon>
        <taxon>Actinomycetes</taxon>
        <taxon>Pseudonocardiales</taxon>
        <taxon>Pseudonocardiaceae</taxon>
        <taxon>Pseudonocardia</taxon>
    </lineage>
</organism>
<name>A0A6M6JUQ7_9PSEU</name>
<proteinExistence type="predicted"/>
<evidence type="ECO:0000313" key="3">
    <source>
        <dbReference type="Proteomes" id="UP000505377"/>
    </source>
</evidence>
<dbReference type="KEGG" id="pbro:HOP40_34810"/>
<dbReference type="EMBL" id="CP053565">
    <property type="protein sequence ID" value="QJY51155.1"/>
    <property type="molecule type" value="Genomic_DNA"/>
</dbReference>
<dbReference type="Proteomes" id="UP000505377">
    <property type="component" value="Plasmid unnamed1"/>
</dbReference>
<keyword evidence="3" id="KW-1185">Reference proteome</keyword>
<evidence type="ECO:0000256" key="1">
    <source>
        <dbReference type="SAM" id="MobiDB-lite"/>
    </source>
</evidence>
<dbReference type="Gene3D" id="2.40.30.100">
    <property type="entry name" value="AF2212/PG0164-like"/>
    <property type="match status" value="1"/>
</dbReference>
<dbReference type="InterPro" id="IPR037079">
    <property type="entry name" value="AF2212/PG0164-like_sf"/>
</dbReference>
<dbReference type="RefSeq" id="WP_172169933.1">
    <property type="nucleotide sequence ID" value="NZ_CP053565.1"/>
</dbReference>
<accession>A0A6M6JUQ7</accession>
<dbReference type="SUPFAM" id="SSF141694">
    <property type="entry name" value="AF2212/PG0164-like"/>
    <property type="match status" value="1"/>
</dbReference>
<dbReference type="Pfam" id="PF08922">
    <property type="entry name" value="DUF1905"/>
    <property type="match status" value="1"/>
</dbReference>
<dbReference type="AlphaFoldDB" id="A0A6M6JUQ7"/>
<geneLocation type="plasmid" evidence="2 3">
    <name>unnamed1</name>
</geneLocation>
<gene>
    <name evidence="2" type="ORF">HOP40_34810</name>
</gene>